<protein>
    <submittedName>
        <fullName evidence="7">ABC transporter permease</fullName>
    </submittedName>
</protein>
<dbReference type="Proteomes" id="UP000295453">
    <property type="component" value="Unassembled WGS sequence"/>
</dbReference>
<dbReference type="Pfam" id="PF03649">
    <property type="entry name" value="UPF0014"/>
    <property type="match status" value="1"/>
</dbReference>
<evidence type="ECO:0000256" key="5">
    <source>
        <dbReference type="ARBA" id="ARBA00023136"/>
    </source>
</evidence>
<dbReference type="PANTHER" id="PTHR30028:SF0">
    <property type="entry name" value="PROTEIN ALUMINUM SENSITIVE 3"/>
    <property type="match status" value="1"/>
</dbReference>
<dbReference type="GO" id="GO:0005886">
    <property type="term" value="C:plasma membrane"/>
    <property type="evidence" value="ECO:0007669"/>
    <property type="project" value="TreeGrafter"/>
</dbReference>
<dbReference type="RefSeq" id="WP_131583600.1">
    <property type="nucleotide sequence ID" value="NZ_SJZJ01000015.1"/>
</dbReference>
<feature type="transmembrane region" description="Helical" evidence="6">
    <location>
        <begin position="116"/>
        <end position="136"/>
    </location>
</feature>
<gene>
    <name evidence="7" type="ORF">EPD65_09790</name>
</gene>
<evidence type="ECO:0000256" key="3">
    <source>
        <dbReference type="ARBA" id="ARBA00022692"/>
    </source>
</evidence>
<organism evidence="7 8">
    <name type="scientific">Nocardioides jejuensis</name>
    <dbReference type="NCBI Taxonomy" id="2502782"/>
    <lineage>
        <taxon>Bacteria</taxon>
        <taxon>Bacillati</taxon>
        <taxon>Actinomycetota</taxon>
        <taxon>Actinomycetes</taxon>
        <taxon>Propionibacteriales</taxon>
        <taxon>Nocardioidaceae</taxon>
        <taxon>Nocardioides</taxon>
    </lineage>
</organism>
<dbReference type="InterPro" id="IPR005226">
    <property type="entry name" value="UPF0014_fam"/>
</dbReference>
<keyword evidence="8" id="KW-1185">Reference proteome</keyword>
<evidence type="ECO:0000256" key="6">
    <source>
        <dbReference type="SAM" id="Phobius"/>
    </source>
</evidence>
<dbReference type="PANTHER" id="PTHR30028">
    <property type="entry name" value="UPF0014 INNER MEMBRANE PROTEIN YBBM-RELATED"/>
    <property type="match status" value="1"/>
</dbReference>
<accession>A0A4R1C0E2</accession>
<dbReference type="AlphaFoldDB" id="A0A4R1C0E2"/>
<keyword evidence="5 6" id="KW-0472">Membrane</keyword>
<feature type="transmembrane region" description="Helical" evidence="6">
    <location>
        <begin position="89"/>
        <end position="110"/>
    </location>
</feature>
<keyword evidence="3 6" id="KW-0812">Transmembrane</keyword>
<dbReference type="EMBL" id="SJZJ01000015">
    <property type="protein sequence ID" value="TCJ23899.1"/>
    <property type="molecule type" value="Genomic_DNA"/>
</dbReference>
<comment type="subcellular location">
    <subcellularLocation>
        <location evidence="1">Membrane</location>
        <topology evidence="1">Multi-pass membrane protein</topology>
    </subcellularLocation>
</comment>
<name>A0A4R1C0E2_9ACTN</name>
<feature type="transmembrane region" description="Helical" evidence="6">
    <location>
        <begin position="39"/>
        <end position="69"/>
    </location>
</feature>
<reference evidence="7 8" key="1">
    <citation type="submission" date="2019-03" db="EMBL/GenBank/DDBJ databases">
        <authorList>
            <person name="Kim M.K.M."/>
        </authorList>
    </citation>
    <scope>NUCLEOTIDE SEQUENCE [LARGE SCALE GENOMIC DNA]</scope>
    <source>
        <strain evidence="7 8">18JY15-6</strain>
    </source>
</reference>
<feature type="transmembrane region" description="Helical" evidence="6">
    <location>
        <begin position="185"/>
        <end position="203"/>
    </location>
</feature>
<comment type="similarity">
    <text evidence="2">Belongs to the UPF0014 family.</text>
</comment>
<evidence type="ECO:0000256" key="1">
    <source>
        <dbReference type="ARBA" id="ARBA00004141"/>
    </source>
</evidence>
<keyword evidence="4 6" id="KW-1133">Transmembrane helix</keyword>
<feature type="transmembrane region" description="Helical" evidence="6">
    <location>
        <begin position="209"/>
        <end position="232"/>
    </location>
</feature>
<evidence type="ECO:0000313" key="7">
    <source>
        <dbReference type="EMBL" id="TCJ23899.1"/>
    </source>
</evidence>
<comment type="caution">
    <text evidence="7">The sequence shown here is derived from an EMBL/GenBank/DDBJ whole genome shotgun (WGS) entry which is preliminary data.</text>
</comment>
<evidence type="ECO:0000256" key="4">
    <source>
        <dbReference type="ARBA" id="ARBA00022989"/>
    </source>
</evidence>
<sequence>MTTVWFAAALVVVAAATAAVARAFRISIGWQPVVALARAALQLTIIALLLKGVLSAPATAAAFIALMLLTASAVAGGRIRTIPHGRRHAAISVVAGAAIALTLALGMRLVPFDARHVIALSSIVIGNAMSASTLAGRRFAHDAAVRRGEVEGWLALGATPRRAYDDILRTAVAESLLPNLDQTRATGLVTLPGAFVGALFAGAPPAEAARFQLVVLASIGLAMLVTALAVTLQASRSRYVFVE</sequence>
<evidence type="ECO:0000313" key="8">
    <source>
        <dbReference type="Proteomes" id="UP000295453"/>
    </source>
</evidence>
<dbReference type="OrthoDB" id="3212530at2"/>
<proteinExistence type="inferred from homology"/>
<evidence type="ECO:0000256" key="2">
    <source>
        <dbReference type="ARBA" id="ARBA00005268"/>
    </source>
</evidence>